<comment type="pathway">
    <text evidence="3 4">Cofactor biosynthesis; coenzyme A biosynthesis; CoA from (R)-pantothenate: step 2/5.</text>
</comment>
<feature type="active site" description="Proton donor" evidence="3">
    <location>
        <position position="160"/>
    </location>
</feature>
<keyword evidence="2 3" id="KW-0456">Lyase</keyword>
<evidence type="ECO:0000256" key="1">
    <source>
        <dbReference type="ARBA" id="ARBA00022793"/>
    </source>
</evidence>
<dbReference type="OrthoDB" id="9802554at2"/>
<keyword evidence="3 4" id="KW-0436">Ligase</keyword>
<sequence length="399" mass="43103">MTNSRNKKSVLLGITGGIAAYKAAEFARLLIQDGFEVQTVMTEAACHFLGPATLQALTGKPVYTQLWDETVNNSMAHIDLSRSADVILVAPASADFIAKIAHGLADDLLSTLCLARSCPLMVAPAMNRQMLENPATQRNLTILQKDHITVLGPAYGMQACGVTGMGRMLEPQELFEAVRNFFQPGLLQGKRVLITAGPTFEAIDAVRGIINLSSGKMGYALAQAALEAGAEVTLISGPVCLTSPVVKKFIPITSANDMFTAVKNEVAFNDIFISVAAVADYRPAIAHTQKIKKSDNTMVLELVPNPDILQYVASLPTPPFCVGFAAETEDIDQNAENKRRKKKLPLLVANLAQEAMGANDSTLILFDDKGKHTLPKAPKIDQARRLIEHIATIYKQHPN</sequence>
<feature type="domain" description="Flavoprotein" evidence="5">
    <location>
        <begin position="8"/>
        <end position="180"/>
    </location>
</feature>
<dbReference type="GO" id="GO:0015941">
    <property type="term" value="P:pantothenate catabolic process"/>
    <property type="evidence" value="ECO:0007669"/>
    <property type="project" value="InterPro"/>
</dbReference>
<dbReference type="PANTHER" id="PTHR14359:SF6">
    <property type="entry name" value="PHOSPHOPANTOTHENOYLCYSTEINE DECARBOXYLASE"/>
    <property type="match status" value="1"/>
</dbReference>
<keyword evidence="3 4" id="KW-0288">FMN</keyword>
<feature type="region of interest" description="Phosphopantothenate--cysteine ligase" evidence="3">
    <location>
        <begin position="192"/>
        <end position="399"/>
    </location>
</feature>
<dbReference type="UniPathway" id="UPA00241">
    <property type="reaction ID" value="UER00353"/>
</dbReference>
<feature type="binding site" evidence="3">
    <location>
        <position position="342"/>
    </location>
    <ligand>
        <name>CTP</name>
        <dbReference type="ChEBI" id="CHEBI:37563"/>
    </ligand>
</feature>
<dbReference type="EC" id="4.1.1.36" evidence="3"/>
<dbReference type="HAMAP" id="MF_02225">
    <property type="entry name" value="CoaBC"/>
    <property type="match status" value="1"/>
</dbReference>
<comment type="pathway">
    <text evidence="3 4">Cofactor biosynthesis; coenzyme A biosynthesis; CoA from (R)-pantothenate: step 3/5.</text>
</comment>
<dbReference type="STRING" id="44574.AAW31_16000"/>
<keyword evidence="8" id="KW-1185">Reference proteome</keyword>
<keyword evidence="3" id="KW-0511">Multifunctional enzyme</keyword>
<evidence type="ECO:0000256" key="3">
    <source>
        <dbReference type="HAMAP-Rule" id="MF_02225"/>
    </source>
</evidence>
<name>A0A1I4SFT5_9PROT</name>
<organism evidence="7 8">
    <name type="scientific">Nitrosomonas communis</name>
    <dbReference type="NCBI Taxonomy" id="44574"/>
    <lineage>
        <taxon>Bacteria</taxon>
        <taxon>Pseudomonadati</taxon>
        <taxon>Pseudomonadota</taxon>
        <taxon>Betaproteobacteria</taxon>
        <taxon>Nitrosomonadales</taxon>
        <taxon>Nitrosomonadaceae</taxon>
        <taxon>Nitrosomonas</taxon>
    </lineage>
</organism>
<feature type="binding site" evidence="3">
    <location>
        <position position="324"/>
    </location>
    <ligand>
        <name>CTP</name>
        <dbReference type="ChEBI" id="CHEBI:37563"/>
    </ligand>
</feature>
<dbReference type="InterPro" id="IPR036551">
    <property type="entry name" value="Flavin_trans-like"/>
</dbReference>
<feature type="binding site" evidence="3">
    <location>
        <position position="338"/>
    </location>
    <ligand>
        <name>CTP</name>
        <dbReference type="ChEBI" id="CHEBI:37563"/>
    </ligand>
</feature>
<dbReference type="InterPro" id="IPR003382">
    <property type="entry name" value="Flavoprotein"/>
</dbReference>
<feature type="region of interest" description="Phosphopantothenoylcysteine decarboxylase" evidence="3">
    <location>
        <begin position="1"/>
        <end position="191"/>
    </location>
</feature>
<keyword evidence="3 4" id="KW-0285">Flavoprotein</keyword>
<comment type="catalytic activity">
    <reaction evidence="3 4">
        <text>N-[(R)-4-phosphopantothenoyl]-L-cysteine + H(+) = (R)-4'-phosphopantetheine + CO2</text>
        <dbReference type="Rhea" id="RHEA:16793"/>
        <dbReference type="ChEBI" id="CHEBI:15378"/>
        <dbReference type="ChEBI" id="CHEBI:16526"/>
        <dbReference type="ChEBI" id="CHEBI:59458"/>
        <dbReference type="ChEBI" id="CHEBI:61723"/>
        <dbReference type="EC" id="4.1.1.36"/>
    </reaction>
</comment>
<evidence type="ECO:0000256" key="4">
    <source>
        <dbReference type="RuleBase" id="RU364078"/>
    </source>
</evidence>
<comment type="function">
    <text evidence="4">Catalyzes two steps in the biosynthesis of coenzyme A. In the first step cysteine is conjugated to 4'-phosphopantothenate to form 4-phosphopantothenoylcysteine, in the latter compound is decarboxylated to form 4'-phosphopantotheine.</text>
</comment>
<evidence type="ECO:0000313" key="8">
    <source>
        <dbReference type="Proteomes" id="UP000183287"/>
    </source>
</evidence>
<dbReference type="Pfam" id="PF04127">
    <property type="entry name" value="DFP"/>
    <property type="match status" value="1"/>
</dbReference>
<evidence type="ECO:0000256" key="2">
    <source>
        <dbReference type="ARBA" id="ARBA00023239"/>
    </source>
</evidence>
<dbReference type="GO" id="GO:0010181">
    <property type="term" value="F:FMN binding"/>
    <property type="evidence" value="ECO:0007669"/>
    <property type="project" value="UniProtKB-UniRule"/>
</dbReference>
<dbReference type="GO" id="GO:0015937">
    <property type="term" value="P:coenzyme A biosynthetic process"/>
    <property type="evidence" value="ECO:0007669"/>
    <property type="project" value="UniProtKB-UniRule"/>
</dbReference>
<feature type="binding site" evidence="3">
    <location>
        <position position="290"/>
    </location>
    <ligand>
        <name>CTP</name>
        <dbReference type="ChEBI" id="CHEBI:37563"/>
    </ligand>
</feature>
<reference evidence="8" key="1">
    <citation type="submission" date="2016-10" db="EMBL/GenBank/DDBJ databases">
        <authorList>
            <person name="Varghese N."/>
            <person name="Submissions S."/>
        </authorList>
    </citation>
    <scope>NUCLEOTIDE SEQUENCE [LARGE SCALE GENOMIC DNA]</scope>
    <source>
        <strain evidence="8">Nm44</strain>
    </source>
</reference>
<comment type="similarity">
    <text evidence="3 4">In the N-terminal section; belongs to the HFCD (homo-oligomeric flavin containing Cys decarboxylase) superfamily.</text>
</comment>
<dbReference type="AlphaFoldDB" id="A0A1I4SFT5"/>
<dbReference type="InterPro" id="IPR005252">
    <property type="entry name" value="CoaBC"/>
</dbReference>
<dbReference type="PANTHER" id="PTHR14359">
    <property type="entry name" value="HOMO-OLIGOMERIC FLAVIN CONTAINING CYS DECARBOXYLASE FAMILY"/>
    <property type="match status" value="1"/>
</dbReference>
<dbReference type="EMBL" id="FOUB01000040">
    <property type="protein sequence ID" value="SFM63346.1"/>
    <property type="molecule type" value="Genomic_DNA"/>
</dbReference>
<dbReference type="GO" id="GO:0004632">
    <property type="term" value="F:phosphopantothenate--cysteine ligase activity"/>
    <property type="evidence" value="ECO:0007669"/>
    <property type="project" value="UniProtKB-UniRule"/>
</dbReference>
<evidence type="ECO:0000259" key="5">
    <source>
        <dbReference type="Pfam" id="PF02441"/>
    </source>
</evidence>
<gene>
    <name evidence="3" type="primary">coaBC</name>
    <name evidence="7" type="ORF">SAMN05421863_104026</name>
</gene>
<comment type="cofactor">
    <cofactor evidence="3">
        <name>FMN</name>
        <dbReference type="ChEBI" id="CHEBI:58210"/>
    </cofactor>
    <text evidence="3">Binds 1 FMN per subunit.</text>
</comment>
<accession>A0A1I4SFT5</accession>
<dbReference type="GO" id="GO:0004633">
    <property type="term" value="F:phosphopantothenoylcysteine decarboxylase activity"/>
    <property type="evidence" value="ECO:0007669"/>
    <property type="project" value="UniProtKB-UniRule"/>
</dbReference>
<dbReference type="EC" id="6.3.2.5" evidence="3"/>
<protein>
    <recommendedName>
        <fullName evidence="3">Coenzyme A biosynthesis bifunctional protein CoaBC</fullName>
    </recommendedName>
    <alternativeName>
        <fullName evidence="3">DNA/pantothenate metabolism flavoprotein</fullName>
    </alternativeName>
    <alternativeName>
        <fullName evidence="3">Phosphopantothenoylcysteine synthetase/decarboxylase</fullName>
        <shortName evidence="3">PPCS-PPCDC</shortName>
    </alternativeName>
    <domain>
        <recommendedName>
            <fullName evidence="3">Phosphopantothenoylcysteine decarboxylase</fullName>
            <shortName evidence="3">PPC decarboxylase</shortName>
            <shortName evidence="3">PPC-DC</shortName>
            <ecNumber evidence="3">4.1.1.36</ecNumber>
        </recommendedName>
        <alternativeName>
            <fullName evidence="3">CoaC</fullName>
        </alternativeName>
    </domain>
    <domain>
        <recommendedName>
            <fullName evidence="3">Phosphopantothenate--cysteine ligase</fullName>
            <ecNumber evidence="3">6.3.2.5</ecNumber>
        </recommendedName>
        <alternativeName>
            <fullName evidence="3">CoaB</fullName>
        </alternativeName>
        <alternativeName>
            <fullName evidence="3">Phosphopantothenoylcysteine synthetase</fullName>
            <shortName evidence="3">PPC synthetase</shortName>
            <shortName evidence="3">PPC-S</shortName>
        </alternativeName>
    </domain>
</protein>
<dbReference type="InterPro" id="IPR007085">
    <property type="entry name" value="DNA/pantothenate-metab_flavo_C"/>
</dbReference>
<feature type="binding site" evidence="3">
    <location>
        <begin position="306"/>
        <end position="309"/>
    </location>
    <ligand>
        <name>CTP</name>
        <dbReference type="ChEBI" id="CHEBI:37563"/>
    </ligand>
</feature>
<proteinExistence type="inferred from homology"/>
<dbReference type="NCBIfam" id="TIGR00521">
    <property type="entry name" value="coaBC_dfp"/>
    <property type="match status" value="1"/>
</dbReference>
<dbReference type="GO" id="GO:0071513">
    <property type="term" value="C:phosphopantothenoylcysteine decarboxylase complex"/>
    <property type="evidence" value="ECO:0007669"/>
    <property type="project" value="TreeGrafter"/>
</dbReference>
<dbReference type="GO" id="GO:0046872">
    <property type="term" value="F:metal ion binding"/>
    <property type="evidence" value="ECO:0007669"/>
    <property type="project" value="UniProtKB-KW"/>
</dbReference>
<dbReference type="Gene3D" id="3.40.50.10300">
    <property type="entry name" value="CoaB-like"/>
    <property type="match status" value="1"/>
</dbReference>
<comment type="catalytic activity">
    <reaction evidence="3 4">
        <text>(R)-4'-phosphopantothenate + L-cysteine + CTP = N-[(R)-4-phosphopantothenoyl]-L-cysteine + CMP + diphosphate + H(+)</text>
        <dbReference type="Rhea" id="RHEA:19397"/>
        <dbReference type="ChEBI" id="CHEBI:10986"/>
        <dbReference type="ChEBI" id="CHEBI:15378"/>
        <dbReference type="ChEBI" id="CHEBI:33019"/>
        <dbReference type="ChEBI" id="CHEBI:35235"/>
        <dbReference type="ChEBI" id="CHEBI:37563"/>
        <dbReference type="ChEBI" id="CHEBI:59458"/>
        <dbReference type="ChEBI" id="CHEBI:60377"/>
        <dbReference type="EC" id="6.3.2.5"/>
    </reaction>
</comment>
<dbReference type="Gene3D" id="3.40.50.1950">
    <property type="entry name" value="Flavin prenyltransferase-like"/>
    <property type="match status" value="1"/>
</dbReference>
<comment type="function">
    <text evidence="3">Catalyzes two sequential steps in the biosynthesis of coenzyme A. In the first step cysteine is conjugated to 4'-phosphopantothenate to form 4-phosphopantothenoylcysteine. In the second step the latter compound is decarboxylated to form 4'-phosphopantotheine.</text>
</comment>
<dbReference type="SUPFAM" id="SSF102645">
    <property type="entry name" value="CoaB-like"/>
    <property type="match status" value="1"/>
</dbReference>
<dbReference type="InterPro" id="IPR035929">
    <property type="entry name" value="CoaB-like_sf"/>
</dbReference>
<comment type="similarity">
    <text evidence="3 4">In the C-terminal section; belongs to the PPC synthetase family.</text>
</comment>
<evidence type="ECO:0000259" key="6">
    <source>
        <dbReference type="Pfam" id="PF04127"/>
    </source>
</evidence>
<dbReference type="Pfam" id="PF02441">
    <property type="entry name" value="Flavoprotein"/>
    <property type="match status" value="1"/>
</dbReference>
<dbReference type="Proteomes" id="UP000183287">
    <property type="component" value="Unassembled WGS sequence"/>
</dbReference>
<feature type="binding site" evidence="3">
    <location>
        <position position="280"/>
    </location>
    <ligand>
        <name>CTP</name>
        <dbReference type="ChEBI" id="CHEBI:37563"/>
    </ligand>
</feature>
<dbReference type="SUPFAM" id="SSF52507">
    <property type="entry name" value="Homo-oligomeric flavin-containing Cys decarboxylases, HFCD"/>
    <property type="match status" value="1"/>
</dbReference>
<evidence type="ECO:0000313" key="7">
    <source>
        <dbReference type="EMBL" id="SFM63346.1"/>
    </source>
</evidence>
<keyword evidence="3" id="KW-0479">Metal-binding</keyword>
<comment type="caution">
    <text evidence="3">Lacks conserved residue(s) required for the propagation of feature annotation.</text>
</comment>
<feature type="domain" description="DNA/pantothenate metabolism flavoprotein C-terminal" evidence="6">
    <location>
        <begin position="187"/>
        <end position="392"/>
    </location>
</feature>
<keyword evidence="3" id="KW-0460">Magnesium</keyword>
<comment type="cofactor">
    <cofactor evidence="3">
        <name>Mg(2+)</name>
        <dbReference type="ChEBI" id="CHEBI:18420"/>
    </cofactor>
</comment>
<keyword evidence="1 3" id="KW-0210">Decarboxylase</keyword>